<dbReference type="GO" id="GO:0000978">
    <property type="term" value="F:RNA polymerase II cis-regulatory region sequence-specific DNA binding"/>
    <property type="evidence" value="ECO:0007669"/>
    <property type="project" value="TreeGrafter"/>
</dbReference>
<evidence type="ECO:0000259" key="11">
    <source>
        <dbReference type="PROSITE" id="PS51030"/>
    </source>
</evidence>
<evidence type="ECO:0000256" key="4">
    <source>
        <dbReference type="ARBA" id="ARBA00023015"/>
    </source>
</evidence>
<dbReference type="InterPro" id="IPR035500">
    <property type="entry name" value="NHR-like_dom_sf"/>
</dbReference>
<sequence>MDSHMSNDFLMNYSEVERVLVNNFPEQCLPPDYVLQQFGHVHNEEILFEDVILVPTHSSLIDLPFRMSMEDEEGLYEDVEAETADSVMSLSLQKKDKTCLVCGDKALGYNFNAVSCESCKAFFRRNAHKTIRGRCEGTCEVTVDSRSFCKKCRLHKCFSVGMRKDMILNEEQKKQRKQKIIINKLRKHGQLPPEDTYAASPQDFVDTFQDQIRNQSFEDLRSTFPRLSDSDLLMLMKLKSENESESSPVSADISNKYPAWNESQDLVRDIISQFPDMEKGIIIELRRAHEQTDFLGNTQTCLKNSPKNTTEFINVAEGFVRRIIKLSKYIEFFKMINKEDQIGLLKGSVLEILMLRSAVNFDVQTETWSLSTKNILTSSLNERKSSTSTSMSSEISSPVSPDSASSSVSETKNSSFQGNSRGVDMGMISSMREHAQRMGFDIESLRQRAASFGFDVSKMAGMGVSEFSRSADAPAQSVGIDLSRKTGNVEKEEMRLSADVLKMGNPETQSMFLTYSKFVKSLMRVIHGDLLVLKLLIMLSLFSADRPGLQQQDKIQEIQECYAKILQRYVKERFPEDSTLFAKIIMKLTDLRNINEVHTKMLLKMKLDSIEPLLIEIFDLPS</sequence>
<dbReference type="GO" id="GO:0030154">
    <property type="term" value="P:cell differentiation"/>
    <property type="evidence" value="ECO:0007669"/>
    <property type="project" value="TreeGrafter"/>
</dbReference>
<feature type="region of interest" description="Disordered" evidence="10">
    <location>
        <begin position="381"/>
        <end position="424"/>
    </location>
</feature>
<gene>
    <name evidence="13" type="ORF">MCOR_17634</name>
</gene>
<dbReference type="PROSITE" id="PS51030">
    <property type="entry name" value="NUCLEAR_REC_DBD_2"/>
    <property type="match status" value="1"/>
</dbReference>
<evidence type="ECO:0000313" key="14">
    <source>
        <dbReference type="Proteomes" id="UP000507470"/>
    </source>
</evidence>
<keyword evidence="2 9" id="KW-0863">Zinc-finger</keyword>
<dbReference type="PROSITE" id="PS51843">
    <property type="entry name" value="NR_LBD"/>
    <property type="match status" value="1"/>
</dbReference>
<dbReference type="PRINTS" id="PR00047">
    <property type="entry name" value="STROIDFINGER"/>
</dbReference>
<dbReference type="SUPFAM" id="SSF48508">
    <property type="entry name" value="Nuclear receptor ligand-binding domain"/>
    <property type="match status" value="1"/>
</dbReference>
<keyword evidence="1 9" id="KW-0479">Metal-binding</keyword>
<evidence type="ECO:0000256" key="10">
    <source>
        <dbReference type="SAM" id="MobiDB-lite"/>
    </source>
</evidence>
<dbReference type="Gene3D" id="3.30.50.10">
    <property type="entry name" value="Erythroid Transcription Factor GATA-1, subunit A"/>
    <property type="match status" value="1"/>
</dbReference>
<dbReference type="GO" id="GO:0008270">
    <property type="term" value="F:zinc ion binding"/>
    <property type="evidence" value="ECO:0007669"/>
    <property type="project" value="UniProtKB-KW"/>
</dbReference>
<dbReference type="PANTHER" id="PTHR24082">
    <property type="entry name" value="NUCLEAR HORMONE RECEPTOR"/>
    <property type="match status" value="1"/>
</dbReference>
<dbReference type="InterPro" id="IPR001628">
    <property type="entry name" value="Znf_hrmn_rcpt"/>
</dbReference>
<evidence type="ECO:0000256" key="1">
    <source>
        <dbReference type="ARBA" id="ARBA00022723"/>
    </source>
</evidence>
<dbReference type="PANTHER" id="PTHR24082:SF283">
    <property type="entry name" value="NUCLEAR HORMONE RECEPTOR HR96"/>
    <property type="match status" value="1"/>
</dbReference>
<name>A0A6J8BFU8_MYTCO</name>
<evidence type="ECO:0000256" key="3">
    <source>
        <dbReference type="ARBA" id="ARBA00022833"/>
    </source>
</evidence>
<dbReference type="InterPro" id="IPR001723">
    <property type="entry name" value="Nuclear_hrmn_rcpt"/>
</dbReference>
<dbReference type="InterPro" id="IPR013088">
    <property type="entry name" value="Znf_NHR/GATA"/>
</dbReference>
<dbReference type="Pfam" id="PF00104">
    <property type="entry name" value="Hormone_recep"/>
    <property type="match status" value="2"/>
</dbReference>
<evidence type="ECO:0000256" key="9">
    <source>
        <dbReference type="RuleBase" id="RU004334"/>
    </source>
</evidence>
<protein>
    <submittedName>
        <fullName evidence="13">NR1IN</fullName>
    </submittedName>
</protein>
<evidence type="ECO:0000313" key="13">
    <source>
        <dbReference type="EMBL" id="CAC5381764.1"/>
    </source>
</evidence>
<dbReference type="SMART" id="SM00399">
    <property type="entry name" value="ZnF_C4"/>
    <property type="match status" value="1"/>
</dbReference>
<comment type="subcellular location">
    <subcellularLocation>
        <location evidence="9">Nucleus</location>
    </subcellularLocation>
</comment>
<reference evidence="13 14" key="1">
    <citation type="submission" date="2020-06" db="EMBL/GenBank/DDBJ databases">
        <authorList>
            <person name="Li R."/>
            <person name="Bekaert M."/>
        </authorList>
    </citation>
    <scope>NUCLEOTIDE SEQUENCE [LARGE SCALE GENOMIC DNA]</scope>
    <source>
        <strain evidence="14">wild</strain>
    </source>
</reference>
<dbReference type="GO" id="GO:0004879">
    <property type="term" value="F:nuclear receptor activity"/>
    <property type="evidence" value="ECO:0007669"/>
    <property type="project" value="TreeGrafter"/>
</dbReference>
<evidence type="ECO:0000259" key="12">
    <source>
        <dbReference type="PROSITE" id="PS51843"/>
    </source>
</evidence>
<keyword evidence="5 9" id="KW-0238">DNA-binding</keyword>
<organism evidence="13 14">
    <name type="scientific">Mytilus coruscus</name>
    <name type="common">Sea mussel</name>
    <dbReference type="NCBI Taxonomy" id="42192"/>
    <lineage>
        <taxon>Eukaryota</taxon>
        <taxon>Metazoa</taxon>
        <taxon>Spiralia</taxon>
        <taxon>Lophotrochozoa</taxon>
        <taxon>Mollusca</taxon>
        <taxon>Bivalvia</taxon>
        <taxon>Autobranchia</taxon>
        <taxon>Pteriomorphia</taxon>
        <taxon>Mytilida</taxon>
        <taxon>Mytiloidea</taxon>
        <taxon>Mytilidae</taxon>
        <taxon>Mytilinae</taxon>
        <taxon>Mytilus</taxon>
    </lineage>
</organism>
<dbReference type="GO" id="GO:0000122">
    <property type="term" value="P:negative regulation of transcription by RNA polymerase II"/>
    <property type="evidence" value="ECO:0007669"/>
    <property type="project" value="TreeGrafter"/>
</dbReference>
<evidence type="ECO:0000256" key="5">
    <source>
        <dbReference type="ARBA" id="ARBA00023125"/>
    </source>
</evidence>
<dbReference type="GO" id="GO:0045944">
    <property type="term" value="P:positive regulation of transcription by RNA polymerase II"/>
    <property type="evidence" value="ECO:0007669"/>
    <property type="project" value="TreeGrafter"/>
</dbReference>
<keyword evidence="3 9" id="KW-0862">Zinc</keyword>
<dbReference type="InterPro" id="IPR050234">
    <property type="entry name" value="Nuclear_hormone_rcpt_NR1"/>
</dbReference>
<dbReference type="Proteomes" id="UP000507470">
    <property type="component" value="Unassembled WGS sequence"/>
</dbReference>
<dbReference type="Gene3D" id="1.10.565.10">
    <property type="entry name" value="Retinoid X Receptor"/>
    <property type="match status" value="2"/>
</dbReference>
<dbReference type="OrthoDB" id="6352325at2759"/>
<keyword evidence="14" id="KW-1185">Reference proteome</keyword>
<feature type="domain" description="Nuclear receptor" evidence="11">
    <location>
        <begin position="96"/>
        <end position="169"/>
    </location>
</feature>
<evidence type="ECO:0000256" key="7">
    <source>
        <dbReference type="ARBA" id="ARBA00023170"/>
    </source>
</evidence>
<feature type="domain" description="NR LBD" evidence="12">
    <location>
        <begin position="277"/>
        <end position="622"/>
    </location>
</feature>
<comment type="similarity">
    <text evidence="9">Belongs to the nuclear hormone receptor family.</text>
</comment>
<evidence type="ECO:0000256" key="2">
    <source>
        <dbReference type="ARBA" id="ARBA00022771"/>
    </source>
</evidence>
<proteinExistence type="inferred from homology"/>
<dbReference type="AlphaFoldDB" id="A0A6J8BFU8"/>
<feature type="compositionally biased region" description="Polar residues" evidence="10">
    <location>
        <begin position="411"/>
        <end position="420"/>
    </location>
</feature>
<dbReference type="GO" id="GO:0005634">
    <property type="term" value="C:nucleus"/>
    <property type="evidence" value="ECO:0007669"/>
    <property type="project" value="UniProtKB-SubCell"/>
</dbReference>
<dbReference type="EMBL" id="CACVKT020003120">
    <property type="protein sequence ID" value="CAC5381764.1"/>
    <property type="molecule type" value="Genomic_DNA"/>
</dbReference>
<keyword evidence="4 9" id="KW-0805">Transcription regulation</keyword>
<keyword evidence="8 9" id="KW-0539">Nucleus</keyword>
<evidence type="ECO:0000256" key="6">
    <source>
        <dbReference type="ARBA" id="ARBA00023163"/>
    </source>
</evidence>
<evidence type="ECO:0000256" key="8">
    <source>
        <dbReference type="ARBA" id="ARBA00023242"/>
    </source>
</evidence>
<feature type="compositionally biased region" description="Low complexity" evidence="10">
    <location>
        <begin position="386"/>
        <end position="410"/>
    </location>
</feature>
<dbReference type="PROSITE" id="PS00031">
    <property type="entry name" value="NUCLEAR_REC_DBD_1"/>
    <property type="match status" value="1"/>
</dbReference>
<dbReference type="PRINTS" id="PR00398">
    <property type="entry name" value="STRDHORMONER"/>
</dbReference>
<keyword evidence="6 9" id="KW-0804">Transcription</keyword>
<dbReference type="Pfam" id="PF00105">
    <property type="entry name" value="zf-C4"/>
    <property type="match status" value="1"/>
</dbReference>
<accession>A0A6J8BFU8</accession>
<dbReference type="SUPFAM" id="SSF57716">
    <property type="entry name" value="Glucocorticoid receptor-like (DNA-binding domain)"/>
    <property type="match status" value="1"/>
</dbReference>
<keyword evidence="7 9" id="KW-0675">Receptor</keyword>
<dbReference type="SMART" id="SM00430">
    <property type="entry name" value="HOLI"/>
    <property type="match status" value="1"/>
</dbReference>
<dbReference type="InterPro" id="IPR000536">
    <property type="entry name" value="Nucl_hrmn_rcpt_lig-bd"/>
</dbReference>